<keyword evidence="1" id="KW-0378">Hydrolase</keyword>
<protein>
    <submittedName>
        <fullName evidence="3">Isochorismatase</fullName>
    </submittedName>
</protein>
<dbReference type="Gene3D" id="3.40.50.850">
    <property type="entry name" value="Isochorismatase-like"/>
    <property type="match status" value="1"/>
</dbReference>
<sequence>MTGFDIRGTAVVLLDCEEGVASGVFAQSPEDRAAFTQSLATLLDTVDDLGLPCIRVDVEFRPGHPEVSPRNAYFTGAKGAGRLVAGTEATEPLTEVSEQLARHPRATKRRIGGFAGSDLAYLLAGLDCDGVILAGLITRGAVLSTACDAADKDLRVAVLSDSCYDPDPEVHRVLTTSVLPIRASMITVADLASADLRSRV</sequence>
<name>A0A2S8J982_RHOOP</name>
<dbReference type="Proteomes" id="UP000239290">
    <property type="component" value="Unassembled WGS sequence"/>
</dbReference>
<accession>A0A2S8J982</accession>
<dbReference type="AlphaFoldDB" id="A0A2S8J982"/>
<dbReference type="SUPFAM" id="SSF52499">
    <property type="entry name" value="Isochorismatase-like hydrolases"/>
    <property type="match status" value="1"/>
</dbReference>
<dbReference type="PANTHER" id="PTHR43540:SF1">
    <property type="entry name" value="ISOCHORISMATASE HYDROLASE"/>
    <property type="match status" value="1"/>
</dbReference>
<dbReference type="PANTHER" id="PTHR43540">
    <property type="entry name" value="PEROXYUREIDOACRYLATE/UREIDOACRYLATE AMIDOHYDROLASE-RELATED"/>
    <property type="match status" value="1"/>
</dbReference>
<dbReference type="EMBL" id="PUIO01000020">
    <property type="protein sequence ID" value="PQP23547.1"/>
    <property type="molecule type" value="Genomic_DNA"/>
</dbReference>
<dbReference type="GO" id="GO:0016787">
    <property type="term" value="F:hydrolase activity"/>
    <property type="evidence" value="ECO:0007669"/>
    <property type="project" value="UniProtKB-KW"/>
</dbReference>
<proteinExistence type="predicted"/>
<dbReference type="RefSeq" id="WP_105416465.1">
    <property type="nucleotide sequence ID" value="NZ_PUIO01000020.1"/>
</dbReference>
<evidence type="ECO:0000313" key="4">
    <source>
        <dbReference type="Proteomes" id="UP000239290"/>
    </source>
</evidence>
<dbReference type="Pfam" id="PF00857">
    <property type="entry name" value="Isochorismatase"/>
    <property type="match status" value="1"/>
</dbReference>
<gene>
    <name evidence="3" type="ORF">C5613_18565</name>
</gene>
<comment type="caution">
    <text evidence="3">The sequence shown here is derived from an EMBL/GenBank/DDBJ whole genome shotgun (WGS) entry which is preliminary data.</text>
</comment>
<dbReference type="InterPro" id="IPR036380">
    <property type="entry name" value="Isochorismatase-like_sf"/>
</dbReference>
<evidence type="ECO:0000259" key="2">
    <source>
        <dbReference type="Pfam" id="PF00857"/>
    </source>
</evidence>
<dbReference type="InterPro" id="IPR050272">
    <property type="entry name" value="Isochorismatase-like_hydrls"/>
</dbReference>
<reference evidence="4" key="1">
    <citation type="submission" date="2018-02" db="EMBL/GenBank/DDBJ databases">
        <title>Draft genome sequencing of Rhodococcus opacus KU647198.</title>
        <authorList>
            <person name="Zheng B.-X."/>
        </authorList>
    </citation>
    <scope>NUCLEOTIDE SEQUENCE [LARGE SCALE GENOMIC DNA]</scope>
    <source>
        <strain evidence="4">04-OD7</strain>
    </source>
</reference>
<evidence type="ECO:0000256" key="1">
    <source>
        <dbReference type="ARBA" id="ARBA00022801"/>
    </source>
</evidence>
<dbReference type="InterPro" id="IPR000868">
    <property type="entry name" value="Isochorismatase-like_dom"/>
</dbReference>
<evidence type="ECO:0000313" key="3">
    <source>
        <dbReference type="EMBL" id="PQP23547.1"/>
    </source>
</evidence>
<organism evidence="3 4">
    <name type="scientific">Rhodococcus opacus</name>
    <name type="common">Nocardia opaca</name>
    <dbReference type="NCBI Taxonomy" id="37919"/>
    <lineage>
        <taxon>Bacteria</taxon>
        <taxon>Bacillati</taxon>
        <taxon>Actinomycetota</taxon>
        <taxon>Actinomycetes</taxon>
        <taxon>Mycobacteriales</taxon>
        <taxon>Nocardiaceae</taxon>
        <taxon>Rhodococcus</taxon>
    </lineage>
</organism>
<feature type="domain" description="Isochorismatase-like" evidence="2">
    <location>
        <begin position="9"/>
        <end position="189"/>
    </location>
</feature>